<comment type="similarity">
    <text evidence="3">Belongs to the gas vesicle GvpF/GvpL family.</text>
</comment>
<keyword evidence="5" id="KW-1185">Reference proteome</keyword>
<keyword evidence="1" id="KW-0304">Gas vesicle</keyword>
<evidence type="ECO:0000313" key="5">
    <source>
        <dbReference type="Proteomes" id="UP000011625"/>
    </source>
</evidence>
<dbReference type="GO" id="GO:0031411">
    <property type="term" value="C:gas vesicle"/>
    <property type="evidence" value="ECO:0007669"/>
    <property type="project" value="UniProtKB-SubCell"/>
</dbReference>
<dbReference type="EMBL" id="AOME01000069">
    <property type="protein sequence ID" value="EMA51008.1"/>
    <property type="molecule type" value="Genomic_DNA"/>
</dbReference>
<dbReference type="GO" id="GO:0031412">
    <property type="term" value="P:gas vesicle organization"/>
    <property type="evidence" value="ECO:0007669"/>
    <property type="project" value="InterPro"/>
</dbReference>
<sequence>MASTHLYTYGITDDGVEFETEGVGDATRVYTVEHGSLAAIVSDSETMEPDRSDENLRAHDDVLQELLYRDGGRTVVPMQFGMVFKNARALKGVLRGGRRAFRKALNDVEGHVELGLKILADEGATVDREAIIAAVQERLDPVSDGEAENGLFSDRLVLNRSYLVDRDDRAAFDEAVDAIIDEYGETFTVQYTGPWAPYSFVDIEIGAKR</sequence>
<comment type="caution">
    <text evidence="4">The sequence shown here is derived from an EMBL/GenBank/DDBJ whole genome shotgun (WGS) entry which is preliminary data.</text>
</comment>
<gene>
    <name evidence="4" type="ORF">C450_12765</name>
</gene>
<dbReference type="OrthoDB" id="130966at2157"/>
<evidence type="ECO:0000256" key="1">
    <source>
        <dbReference type="ARBA" id="ARBA00022987"/>
    </source>
</evidence>
<evidence type="ECO:0000256" key="3">
    <source>
        <dbReference type="ARBA" id="ARBA00035643"/>
    </source>
</evidence>
<dbReference type="Proteomes" id="UP000011625">
    <property type="component" value="Unassembled WGS sequence"/>
</dbReference>
<dbReference type="PATRIC" id="fig|1227456.3.peg.2582"/>
<dbReference type="Pfam" id="PF06386">
    <property type="entry name" value="GvpL_GvpF"/>
    <property type="match status" value="2"/>
</dbReference>
<dbReference type="InterPro" id="IPR009430">
    <property type="entry name" value="GvpL/GvpF"/>
</dbReference>
<reference evidence="4 5" key="1">
    <citation type="journal article" date="2014" name="PLoS Genet.">
        <title>Phylogenetically driven sequencing of extremely halophilic archaea reveals strategies for static and dynamic osmo-response.</title>
        <authorList>
            <person name="Becker E.A."/>
            <person name="Seitzer P.M."/>
            <person name="Tritt A."/>
            <person name="Larsen D."/>
            <person name="Krusor M."/>
            <person name="Yao A.I."/>
            <person name="Wu D."/>
            <person name="Madern D."/>
            <person name="Eisen J.A."/>
            <person name="Darling A.E."/>
            <person name="Facciotti M.T."/>
        </authorList>
    </citation>
    <scope>NUCLEOTIDE SEQUENCE [LARGE SCALE GENOMIC DNA]</scope>
    <source>
        <strain evidence="4 5">DSM 8989</strain>
    </source>
</reference>
<dbReference type="PANTHER" id="PTHR36852">
    <property type="entry name" value="PROTEIN GVPL 2"/>
    <property type="match status" value="1"/>
</dbReference>
<evidence type="ECO:0000256" key="2">
    <source>
        <dbReference type="ARBA" id="ARBA00035108"/>
    </source>
</evidence>
<dbReference type="PANTHER" id="PTHR36852:SF1">
    <property type="entry name" value="PROTEIN GVPL 2"/>
    <property type="match status" value="1"/>
</dbReference>
<proteinExistence type="inferred from homology"/>
<dbReference type="RefSeq" id="WP_005043851.1">
    <property type="nucleotide sequence ID" value="NZ_AOME01000069.1"/>
</dbReference>
<dbReference type="STRING" id="1227456.C450_12765"/>
<accession>M0N0F0</accession>
<comment type="subcellular location">
    <subcellularLocation>
        <location evidence="2">Gas vesicle</location>
    </subcellularLocation>
</comment>
<dbReference type="AlphaFoldDB" id="M0N0F0"/>
<protein>
    <submittedName>
        <fullName evidence="4">Gas vesicle synthesis protein GvpLGvpF</fullName>
    </submittedName>
</protein>
<evidence type="ECO:0000313" key="4">
    <source>
        <dbReference type="EMBL" id="EMA51008.1"/>
    </source>
</evidence>
<name>M0N0F0_9EURY</name>
<organism evidence="4 5">
    <name type="scientific">Halococcus salifodinae DSM 8989</name>
    <dbReference type="NCBI Taxonomy" id="1227456"/>
    <lineage>
        <taxon>Archaea</taxon>
        <taxon>Methanobacteriati</taxon>
        <taxon>Methanobacteriota</taxon>
        <taxon>Stenosarchaea group</taxon>
        <taxon>Halobacteria</taxon>
        <taxon>Halobacteriales</taxon>
        <taxon>Halococcaceae</taxon>
        <taxon>Halococcus</taxon>
    </lineage>
</organism>